<dbReference type="PANTHER" id="PTHR31672">
    <property type="entry name" value="BNACNNG10540D PROTEIN"/>
    <property type="match status" value="1"/>
</dbReference>
<gene>
    <name evidence="2" type="ORF">GOP47_0000603</name>
</gene>
<dbReference type="SUPFAM" id="SSF81383">
    <property type="entry name" value="F-box domain"/>
    <property type="match status" value="1"/>
</dbReference>
<dbReference type="SMART" id="SM00256">
    <property type="entry name" value="FBOX"/>
    <property type="match status" value="1"/>
</dbReference>
<name>A0A9D4VDM3_ADICA</name>
<dbReference type="AlphaFoldDB" id="A0A9D4VDM3"/>
<dbReference type="InterPro" id="IPR001810">
    <property type="entry name" value="F-box_dom"/>
</dbReference>
<feature type="domain" description="F-box" evidence="1">
    <location>
        <begin position="24"/>
        <end position="65"/>
    </location>
</feature>
<evidence type="ECO:0000259" key="1">
    <source>
        <dbReference type="SMART" id="SM00256"/>
    </source>
</evidence>
<evidence type="ECO:0000313" key="3">
    <source>
        <dbReference type="Proteomes" id="UP000886520"/>
    </source>
</evidence>
<reference evidence="2" key="1">
    <citation type="submission" date="2021-01" db="EMBL/GenBank/DDBJ databases">
        <title>Adiantum capillus-veneris genome.</title>
        <authorList>
            <person name="Fang Y."/>
            <person name="Liao Q."/>
        </authorList>
    </citation>
    <scope>NUCLEOTIDE SEQUENCE</scope>
    <source>
        <strain evidence="2">H3</strain>
        <tissue evidence="2">Leaf</tissue>
    </source>
</reference>
<accession>A0A9D4VDM3</accession>
<dbReference type="Pfam" id="PF00646">
    <property type="entry name" value="F-box"/>
    <property type="match status" value="1"/>
</dbReference>
<organism evidence="2 3">
    <name type="scientific">Adiantum capillus-veneris</name>
    <name type="common">Maidenhair fern</name>
    <dbReference type="NCBI Taxonomy" id="13818"/>
    <lineage>
        <taxon>Eukaryota</taxon>
        <taxon>Viridiplantae</taxon>
        <taxon>Streptophyta</taxon>
        <taxon>Embryophyta</taxon>
        <taxon>Tracheophyta</taxon>
        <taxon>Polypodiopsida</taxon>
        <taxon>Polypodiidae</taxon>
        <taxon>Polypodiales</taxon>
        <taxon>Pteridineae</taxon>
        <taxon>Pteridaceae</taxon>
        <taxon>Vittarioideae</taxon>
        <taxon>Adiantum</taxon>
    </lineage>
</organism>
<dbReference type="InterPro" id="IPR036047">
    <property type="entry name" value="F-box-like_dom_sf"/>
</dbReference>
<proteinExistence type="predicted"/>
<protein>
    <recommendedName>
        <fullName evidence="1">F-box domain-containing protein</fullName>
    </recommendedName>
</protein>
<comment type="caution">
    <text evidence="2">The sequence shown here is derived from an EMBL/GenBank/DDBJ whole genome shotgun (WGS) entry which is preliminary data.</text>
</comment>
<dbReference type="InterPro" id="IPR050796">
    <property type="entry name" value="SCF_F-box_component"/>
</dbReference>
<keyword evidence="3" id="KW-1185">Reference proteome</keyword>
<sequence>MEKDDEEEEELMQRCVAFFGDFSLPSDLALDILVRIPLGRQIFCLRLVCRAWNDLLRSPRFLHAWSQRYNSSCCFVMVPPPSSYPPAHIHVHWRPQTPSLLQGPLSTHLTAYFVEDSRISNTGYWFEFPLQWFNRGQSHEIGELHEECCIRALAGGGNTAGVVVDVLYPPTMHRSDLLPPPIIRILDFLAGTYRCLKDSSHHVLPNYEDGGHYYVVMHIKEDMSLLVYNSKYPATWKAVGCIPHHTNLHGELLPHPYELFDNKDIFKGDFFLSLHSLDALFAYCLETDEWISIQVQFPTPSRPDDSPTIAKFEGRRILMAMALFTEERVNLPFITKRTVHGFGVWELEQDTSRGGYKWVEVARAPPTFAEVHNDILTSGFKPHFIYDSRLICMTSCFHSKQAPHIGTQGRYMYPLVYNLVTDSWFYMPSFKETIDFVGLFSFFPTSRGLLL</sequence>
<dbReference type="Gene3D" id="1.20.1280.50">
    <property type="match status" value="1"/>
</dbReference>
<dbReference type="EMBL" id="JABFUD020000001">
    <property type="protein sequence ID" value="KAI5084434.1"/>
    <property type="molecule type" value="Genomic_DNA"/>
</dbReference>
<dbReference type="Proteomes" id="UP000886520">
    <property type="component" value="Chromosome 1"/>
</dbReference>
<evidence type="ECO:0000313" key="2">
    <source>
        <dbReference type="EMBL" id="KAI5084434.1"/>
    </source>
</evidence>